<feature type="compositionally biased region" description="Polar residues" evidence="1">
    <location>
        <begin position="523"/>
        <end position="533"/>
    </location>
</feature>
<feature type="transmembrane region" description="Helical" evidence="2">
    <location>
        <begin position="381"/>
        <end position="397"/>
    </location>
</feature>
<evidence type="ECO:0000256" key="2">
    <source>
        <dbReference type="SAM" id="Phobius"/>
    </source>
</evidence>
<feature type="compositionally biased region" description="Polar residues" evidence="1">
    <location>
        <begin position="491"/>
        <end position="500"/>
    </location>
</feature>
<sequence>MPRTGACSDHQRTGKNGKHSPYSVESNGTKMKLSPLPWVISHGDDSSNDFAADKCEAMEHQASPMISSEELWHLLEDFVKRFLRGFFNGVGLYAGVRVVTSLLRNPFRESIPVIWQDVMSRDCAAVAGFLGLYPSVYHLLVQLLTRLRNCTDGWNYGLAGGLGGLSVALLDVSRRQTLAFFTLSRALGAAVSTLVTRGHLRNIPYFEVGVFSACVSLIVYCTAMAPQYLNRGYYRSIIKWSRDYTDAKMTRAFRESGPRFLTCAEIGLHEGSCTIHRLKDLLHSLSGFAKLYLPIHVAPILVFKRSLLLKRPIFVLGSLAKNLALSTSFLGLMVFLAKLVICLLRNAEHRPPPLPGYIPALAGAVCGLALLLERFSRRKELALFVIPHVFNILYVAAGNSQLLRPVLQLPHGFTLVFALSMTSVMHAYEREPESLTLLINGILRFFFGTRSSSSPQALPGPGRKSHDLVNGRNPNRKAKMEVSKREIVASFTHNEANAPSSKDIEATGLSSKRSETKNSSSEQNEANGPISKQNEFKSE</sequence>
<keyword evidence="4" id="KW-1185">Reference proteome</keyword>
<reference evidence="3 4" key="1">
    <citation type="journal article" date="2021" name="Elife">
        <title>Chloroplast acquisition without the gene transfer in kleptoplastic sea slugs, Plakobranchus ocellatus.</title>
        <authorList>
            <person name="Maeda T."/>
            <person name="Takahashi S."/>
            <person name="Yoshida T."/>
            <person name="Shimamura S."/>
            <person name="Takaki Y."/>
            <person name="Nagai Y."/>
            <person name="Toyoda A."/>
            <person name="Suzuki Y."/>
            <person name="Arimoto A."/>
            <person name="Ishii H."/>
            <person name="Satoh N."/>
            <person name="Nishiyama T."/>
            <person name="Hasebe M."/>
            <person name="Maruyama T."/>
            <person name="Minagawa J."/>
            <person name="Obokata J."/>
            <person name="Shigenobu S."/>
        </authorList>
    </citation>
    <scope>NUCLEOTIDE SEQUENCE [LARGE SCALE GENOMIC DNA]</scope>
</reference>
<feature type="region of interest" description="Disordered" evidence="1">
    <location>
        <begin position="1"/>
        <end position="29"/>
    </location>
</feature>
<keyword evidence="2" id="KW-0812">Transmembrane</keyword>
<feature type="transmembrane region" description="Helical" evidence="2">
    <location>
        <begin position="153"/>
        <end position="170"/>
    </location>
</feature>
<dbReference type="PANTHER" id="PTHR12459:SF6">
    <property type="entry name" value="GB|AAD46013.1"/>
    <property type="match status" value="1"/>
</dbReference>
<dbReference type="Proteomes" id="UP000735302">
    <property type="component" value="Unassembled WGS sequence"/>
</dbReference>
<proteinExistence type="predicted"/>
<keyword evidence="2" id="KW-0472">Membrane</keyword>
<accession>A0AAV3YR36</accession>
<feature type="compositionally biased region" description="Basic and acidic residues" evidence="1">
    <location>
        <begin position="478"/>
        <end position="487"/>
    </location>
</feature>
<gene>
    <name evidence="3" type="ORF">PoB_001112700</name>
</gene>
<feature type="transmembrane region" description="Helical" evidence="2">
    <location>
        <begin position="208"/>
        <end position="229"/>
    </location>
</feature>
<feature type="transmembrane region" description="Helical" evidence="2">
    <location>
        <begin position="313"/>
        <end position="336"/>
    </location>
</feature>
<protein>
    <submittedName>
        <fullName evidence="3">Mitochondrial import inner membrane translocase subunit tim17/tim22/tim23 family protein isoform 2</fullName>
    </submittedName>
</protein>
<name>A0AAV3YR36_9GAST</name>
<dbReference type="InterPro" id="IPR026749">
    <property type="entry name" value="Tmem135"/>
</dbReference>
<feature type="transmembrane region" description="Helical" evidence="2">
    <location>
        <begin position="82"/>
        <end position="103"/>
    </location>
</feature>
<comment type="caution">
    <text evidence="3">The sequence shown here is derived from an EMBL/GenBank/DDBJ whole genome shotgun (WGS) entry which is preliminary data.</text>
</comment>
<feature type="transmembrane region" description="Helical" evidence="2">
    <location>
        <begin position="356"/>
        <end position="372"/>
    </location>
</feature>
<organism evidence="3 4">
    <name type="scientific">Plakobranchus ocellatus</name>
    <dbReference type="NCBI Taxonomy" id="259542"/>
    <lineage>
        <taxon>Eukaryota</taxon>
        <taxon>Metazoa</taxon>
        <taxon>Spiralia</taxon>
        <taxon>Lophotrochozoa</taxon>
        <taxon>Mollusca</taxon>
        <taxon>Gastropoda</taxon>
        <taxon>Heterobranchia</taxon>
        <taxon>Euthyneura</taxon>
        <taxon>Panpulmonata</taxon>
        <taxon>Sacoglossa</taxon>
        <taxon>Placobranchoidea</taxon>
        <taxon>Plakobranchidae</taxon>
        <taxon>Plakobranchus</taxon>
    </lineage>
</organism>
<dbReference type="PANTHER" id="PTHR12459">
    <property type="entry name" value="TRANSMEMBRANE PROTEIN 135-RELATED"/>
    <property type="match status" value="1"/>
</dbReference>
<evidence type="ECO:0000256" key="1">
    <source>
        <dbReference type="SAM" id="MobiDB-lite"/>
    </source>
</evidence>
<evidence type="ECO:0000313" key="3">
    <source>
        <dbReference type="EMBL" id="GFN84621.1"/>
    </source>
</evidence>
<dbReference type="EMBL" id="BLXT01001321">
    <property type="protein sequence ID" value="GFN84621.1"/>
    <property type="molecule type" value="Genomic_DNA"/>
</dbReference>
<evidence type="ECO:0000313" key="4">
    <source>
        <dbReference type="Proteomes" id="UP000735302"/>
    </source>
</evidence>
<dbReference type="AlphaFoldDB" id="A0AAV3YR36"/>
<feature type="transmembrane region" description="Helical" evidence="2">
    <location>
        <begin position="123"/>
        <end position="141"/>
    </location>
</feature>
<feature type="region of interest" description="Disordered" evidence="1">
    <location>
        <begin position="452"/>
        <end position="539"/>
    </location>
</feature>
<keyword evidence="2" id="KW-1133">Transmembrane helix</keyword>